<keyword evidence="1" id="KW-0472">Membrane</keyword>
<evidence type="ECO:0000256" key="1">
    <source>
        <dbReference type="SAM" id="Phobius"/>
    </source>
</evidence>
<dbReference type="KEGG" id="hsn:DV733_05415"/>
<accession>A0A4D6HJH3</accession>
<gene>
    <name evidence="2" type="ORF">DV733_05415</name>
</gene>
<dbReference type="RefSeq" id="WP_049994334.1">
    <property type="nucleotide sequence ID" value="NZ_CP031310.1"/>
</dbReference>
<protein>
    <recommendedName>
        <fullName evidence="4">DUF4239 domain-containing protein</fullName>
    </recommendedName>
</protein>
<organism evidence="2 3">
    <name type="scientific">Halapricum salinum</name>
    <dbReference type="NCBI Taxonomy" id="1457250"/>
    <lineage>
        <taxon>Archaea</taxon>
        <taxon>Methanobacteriati</taxon>
        <taxon>Methanobacteriota</taxon>
        <taxon>Stenosarchaea group</taxon>
        <taxon>Halobacteria</taxon>
        <taxon>Halobacteriales</taxon>
        <taxon>Haloarculaceae</taxon>
        <taxon>Halapricum</taxon>
    </lineage>
</organism>
<proteinExistence type="predicted"/>
<evidence type="ECO:0000313" key="3">
    <source>
        <dbReference type="Proteomes" id="UP000296706"/>
    </source>
</evidence>
<reference evidence="2 3" key="1">
    <citation type="journal article" date="2019" name="Nat. Commun.">
        <title>A new type of DNA phosphorothioation-based antiviral system in archaea.</title>
        <authorList>
            <person name="Xiong L."/>
            <person name="Liu S."/>
            <person name="Chen S."/>
            <person name="Xiao Y."/>
            <person name="Zhu B."/>
            <person name="Gao Y."/>
            <person name="Zhang Y."/>
            <person name="Chen B."/>
            <person name="Luo J."/>
            <person name="Deng Z."/>
            <person name="Chen X."/>
            <person name="Wang L."/>
            <person name="Chen S."/>
        </authorList>
    </citation>
    <scope>NUCLEOTIDE SEQUENCE [LARGE SCALE GENOMIC DNA]</scope>
    <source>
        <strain evidence="2 3">CBA1105</strain>
    </source>
</reference>
<keyword evidence="3" id="KW-1185">Reference proteome</keyword>
<name>A0A4D6HJH3_9EURY</name>
<dbReference type="STRING" id="1457250.GCA_000755225_03395"/>
<dbReference type="Pfam" id="PF25927">
    <property type="entry name" value="DUF7972"/>
    <property type="match status" value="1"/>
</dbReference>
<dbReference type="OrthoDB" id="202254at2157"/>
<keyword evidence="1" id="KW-1133">Transmembrane helix</keyword>
<evidence type="ECO:0000313" key="2">
    <source>
        <dbReference type="EMBL" id="QCC52877.1"/>
    </source>
</evidence>
<feature type="transmembrane region" description="Helical" evidence="1">
    <location>
        <begin position="280"/>
        <end position="306"/>
    </location>
</feature>
<dbReference type="InterPro" id="IPR058278">
    <property type="entry name" value="DUF7972"/>
</dbReference>
<feature type="transmembrane region" description="Helical" evidence="1">
    <location>
        <begin position="57"/>
        <end position="76"/>
    </location>
</feature>
<feature type="transmembrane region" description="Helical" evidence="1">
    <location>
        <begin position="21"/>
        <end position="45"/>
    </location>
</feature>
<keyword evidence="1" id="KW-0812">Transmembrane</keyword>
<dbReference type="AlphaFoldDB" id="A0A4D6HJH3"/>
<evidence type="ECO:0008006" key="4">
    <source>
        <dbReference type="Google" id="ProtNLM"/>
    </source>
</evidence>
<feature type="transmembrane region" description="Helical" evidence="1">
    <location>
        <begin position="249"/>
        <end position="268"/>
    </location>
</feature>
<dbReference type="Proteomes" id="UP000296706">
    <property type="component" value="Chromosome"/>
</dbReference>
<sequence length="335" mass="36229">MRERASTSGTWFDLLVETNRLLLVAGLFVTIFGALLALGVVIPSAGPLFISGDPIETAFQAFVGATITGVTLVVTLNQLVLSQEFGAVGDQRERMDAAVQFREDVESTLDAAISPPEPAAFLRALVDVTGERAETLRERVAEDDSLDEAVRDRVTTLAADIAANADAVGEALDGTQFGTFEVVSSALDFNYSWKLYSARRVRAEDGQQLTDEQSEAVEELIDALELFGPAREHFKTLYFQWELTALSRIILAASLPSLVVSVSMVLFYDPAAIAGSIAGAPLSLWIVAGAVAVALVPFLVLLSYVLRIAVVTQRTLSIGPFTLRETDREESIDWE</sequence>
<dbReference type="GeneID" id="39847282"/>
<dbReference type="EMBL" id="CP031310">
    <property type="protein sequence ID" value="QCC52877.1"/>
    <property type="molecule type" value="Genomic_DNA"/>
</dbReference>